<proteinExistence type="predicted"/>
<organism evidence="1 2">
    <name type="scientific">Sinomicrobium weinanense</name>
    <dbReference type="NCBI Taxonomy" id="2842200"/>
    <lineage>
        <taxon>Bacteria</taxon>
        <taxon>Pseudomonadati</taxon>
        <taxon>Bacteroidota</taxon>
        <taxon>Flavobacteriia</taxon>
        <taxon>Flavobacteriales</taxon>
        <taxon>Flavobacteriaceae</taxon>
        <taxon>Sinomicrobium</taxon>
    </lineage>
</organism>
<reference evidence="1 2" key="1">
    <citation type="submission" date="2020-09" db="EMBL/GenBank/DDBJ databases">
        <title>Sinomicrobium weinanense sp. nov., a halophilic bacteria isolated from saline-alkali soil.</title>
        <authorList>
            <person name="Wu P."/>
            <person name="Ren H."/>
            <person name="Mei Y."/>
            <person name="Liang Y."/>
            <person name="Chen Z."/>
        </authorList>
    </citation>
    <scope>NUCLEOTIDE SEQUENCE [LARGE SCALE GENOMIC DNA]</scope>
    <source>
        <strain evidence="1 2">FJxs</strain>
    </source>
</reference>
<dbReference type="RefSeq" id="WP_187964380.1">
    <property type="nucleotide sequence ID" value="NZ_JACVDC010000007.1"/>
</dbReference>
<comment type="caution">
    <text evidence="1">The sequence shown here is derived from an EMBL/GenBank/DDBJ whole genome shotgun (WGS) entry which is preliminary data.</text>
</comment>
<dbReference type="Proteomes" id="UP000653730">
    <property type="component" value="Unassembled WGS sequence"/>
</dbReference>
<accession>A0A926JQ23</accession>
<name>A0A926JQ23_9FLAO</name>
<protein>
    <submittedName>
        <fullName evidence="1">Uncharacterized protein</fullName>
    </submittedName>
</protein>
<evidence type="ECO:0000313" key="1">
    <source>
        <dbReference type="EMBL" id="MBC9795228.1"/>
    </source>
</evidence>
<dbReference type="AlphaFoldDB" id="A0A926JQ23"/>
<gene>
    <name evidence="1" type="ORF">IBL28_04565</name>
</gene>
<sequence>MEEEEMSNAMPGQEAATSFVQARADSIDYNSFVYDDQEEVSTEEVVVKEVVIWITDEIATDIEIDWQATSQDATHIKIEYEPASSEEATHKLQGDSYVPATEGATHKKLDEPRYKSVTEGATHKGTAKMQPDVGYYNDIEGYDEDGIFYAKKNSSGANKDKTTFPIYKAYIYKGDGIGKAKEKLEEDIDNDNKDQAESEHLYFARHSGGVLLANRTYFKTFSCLSPTGRHGQPDYYQLMFREGSNSGRVSYRYRIVIPEANYSSNLLRTTGSGDNVQDISEANEHKHGDMIFLTQRDIEVGENTITTDQRDASSFDPWKSKDMRGCHGVKTESGGYVNNAHQYQVYKNKYHAVNTWVEEKVPELKGIYGRRGFSDNTDSSDAKIKMEEPTDIEVEYKAWIKVDPLPDVDHILGISSETEEEVTEETVTEEQN</sequence>
<keyword evidence="2" id="KW-1185">Reference proteome</keyword>
<dbReference type="EMBL" id="JACVDC010000007">
    <property type="protein sequence ID" value="MBC9795228.1"/>
    <property type="molecule type" value="Genomic_DNA"/>
</dbReference>
<evidence type="ECO:0000313" key="2">
    <source>
        <dbReference type="Proteomes" id="UP000653730"/>
    </source>
</evidence>